<organism evidence="2 3">
    <name type="scientific">Cladophialophora immunda</name>
    <dbReference type="NCBI Taxonomy" id="569365"/>
    <lineage>
        <taxon>Eukaryota</taxon>
        <taxon>Fungi</taxon>
        <taxon>Dikarya</taxon>
        <taxon>Ascomycota</taxon>
        <taxon>Pezizomycotina</taxon>
        <taxon>Eurotiomycetes</taxon>
        <taxon>Chaetothyriomycetidae</taxon>
        <taxon>Chaetothyriales</taxon>
        <taxon>Herpotrichiellaceae</taxon>
        <taxon>Cladophialophora</taxon>
    </lineage>
</organism>
<dbReference type="GeneID" id="27348769"/>
<evidence type="ECO:0000313" key="2">
    <source>
        <dbReference type="EMBL" id="KIW26483.1"/>
    </source>
</evidence>
<feature type="compositionally biased region" description="Polar residues" evidence="1">
    <location>
        <begin position="79"/>
        <end position="88"/>
    </location>
</feature>
<protein>
    <submittedName>
        <fullName evidence="2">Uncharacterized protein</fullName>
    </submittedName>
</protein>
<feature type="region of interest" description="Disordered" evidence="1">
    <location>
        <begin position="113"/>
        <end position="191"/>
    </location>
</feature>
<feature type="region of interest" description="Disordered" evidence="1">
    <location>
        <begin position="46"/>
        <end position="91"/>
    </location>
</feature>
<proteinExistence type="predicted"/>
<reference evidence="2 3" key="1">
    <citation type="submission" date="2015-01" db="EMBL/GenBank/DDBJ databases">
        <title>The Genome Sequence of Cladophialophora immunda CBS83496.</title>
        <authorList>
            <consortium name="The Broad Institute Genomics Platform"/>
            <person name="Cuomo C."/>
            <person name="de Hoog S."/>
            <person name="Gorbushina A."/>
            <person name="Stielow B."/>
            <person name="Teixiera M."/>
            <person name="Abouelleil A."/>
            <person name="Chapman S.B."/>
            <person name="Priest M."/>
            <person name="Young S.K."/>
            <person name="Wortman J."/>
            <person name="Nusbaum C."/>
            <person name="Birren B."/>
        </authorList>
    </citation>
    <scope>NUCLEOTIDE SEQUENCE [LARGE SCALE GENOMIC DNA]</scope>
    <source>
        <strain evidence="2 3">CBS 83496</strain>
    </source>
</reference>
<sequence>MDRTQKLGPFIPVLLPVNPAPRHVPRQAPEENLVSVHSIEGRKGAYPIPNAAQATPNQPGIPERQRQRQRQRHKYGADIQQNGDNTHGANVLLGRGTQRLQNCSVTFGVTVPITNPGMNVHRTAPPVAKTPAGPGHRGPMTEEPPDEETRRASPQAEEFDSDDDTGEDTESEDSEHRDIIRLNGNNRHGANVVIGGSQTLLDSQVHFGGRSG</sequence>
<dbReference type="EMBL" id="KN847044">
    <property type="protein sequence ID" value="KIW26483.1"/>
    <property type="molecule type" value="Genomic_DNA"/>
</dbReference>
<dbReference type="VEuPathDB" id="FungiDB:PV07_09575"/>
<evidence type="ECO:0000313" key="3">
    <source>
        <dbReference type="Proteomes" id="UP000054466"/>
    </source>
</evidence>
<gene>
    <name evidence="2" type="ORF">PV07_09575</name>
</gene>
<evidence type="ECO:0000256" key="1">
    <source>
        <dbReference type="SAM" id="MobiDB-lite"/>
    </source>
</evidence>
<dbReference type="AlphaFoldDB" id="A0A0D2C5T8"/>
<keyword evidence="3" id="KW-1185">Reference proteome</keyword>
<dbReference type="RefSeq" id="XP_016246699.1">
    <property type="nucleotide sequence ID" value="XM_016396843.1"/>
</dbReference>
<feature type="compositionally biased region" description="Acidic residues" evidence="1">
    <location>
        <begin position="157"/>
        <end position="173"/>
    </location>
</feature>
<accession>A0A0D2C5T8</accession>
<dbReference type="Proteomes" id="UP000054466">
    <property type="component" value="Unassembled WGS sequence"/>
</dbReference>
<dbReference type="HOGENOM" id="CLU_1299575_0_0_1"/>
<name>A0A0D2C5T8_9EURO</name>